<dbReference type="Proteomes" id="UP001596409">
    <property type="component" value="Unassembled WGS sequence"/>
</dbReference>
<name>A0ABW2E2U2_9ACTN</name>
<evidence type="ECO:0000313" key="1">
    <source>
        <dbReference type="EMBL" id="MFC7014481.1"/>
    </source>
</evidence>
<dbReference type="SUPFAM" id="SSF55298">
    <property type="entry name" value="YjgF-like"/>
    <property type="match status" value="1"/>
</dbReference>
<reference evidence="2" key="1">
    <citation type="journal article" date="2019" name="Int. J. Syst. Evol. Microbiol.">
        <title>The Global Catalogue of Microorganisms (GCM) 10K type strain sequencing project: providing services to taxonomists for standard genome sequencing and annotation.</title>
        <authorList>
            <consortium name="The Broad Institute Genomics Platform"/>
            <consortium name="The Broad Institute Genome Sequencing Center for Infectious Disease"/>
            <person name="Wu L."/>
            <person name="Ma J."/>
        </authorList>
    </citation>
    <scope>NUCLEOTIDE SEQUENCE [LARGE SCALE GENOMIC DNA]</scope>
    <source>
        <strain evidence="2">JCM 4855</strain>
    </source>
</reference>
<dbReference type="CDD" id="cd00448">
    <property type="entry name" value="YjgF_YER057c_UK114_family"/>
    <property type="match status" value="1"/>
</dbReference>
<dbReference type="Pfam" id="PF01042">
    <property type="entry name" value="Ribonuc_L-PSP"/>
    <property type="match status" value="1"/>
</dbReference>
<dbReference type="GO" id="GO:0016787">
    <property type="term" value="F:hydrolase activity"/>
    <property type="evidence" value="ECO:0007669"/>
    <property type="project" value="UniProtKB-KW"/>
</dbReference>
<dbReference type="RefSeq" id="WP_189876347.1">
    <property type="nucleotide sequence ID" value="NZ_BMWA01000020.1"/>
</dbReference>
<comment type="caution">
    <text evidence="1">The sequence shown here is derived from an EMBL/GenBank/DDBJ whole genome shotgun (WGS) entry which is preliminary data.</text>
</comment>
<dbReference type="EMBL" id="JBHSYM010000048">
    <property type="protein sequence ID" value="MFC7014481.1"/>
    <property type="molecule type" value="Genomic_DNA"/>
</dbReference>
<accession>A0ABW2E2U2</accession>
<gene>
    <name evidence="1" type="ORF">ACFQMH_22725</name>
</gene>
<evidence type="ECO:0000313" key="2">
    <source>
        <dbReference type="Proteomes" id="UP001596409"/>
    </source>
</evidence>
<dbReference type="Gene3D" id="3.30.1330.40">
    <property type="entry name" value="RutC-like"/>
    <property type="match status" value="1"/>
</dbReference>
<keyword evidence="1" id="KW-0378">Hydrolase</keyword>
<proteinExistence type="predicted"/>
<protein>
    <submittedName>
        <fullName evidence="1">RidA family protein</fullName>
        <ecNumber evidence="1">3.5.-.-</ecNumber>
    </submittedName>
</protein>
<keyword evidence="2" id="KW-1185">Reference proteome</keyword>
<dbReference type="EC" id="3.5.-.-" evidence="1"/>
<dbReference type="InterPro" id="IPR006175">
    <property type="entry name" value="YjgF/YER057c/UK114"/>
</dbReference>
<dbReference type="InterPro" id="IPR035959">
    <property type="entry name" value="RutC-like_sf"/>
</dbReference>
<organism evidence="1 2">
    <name type="scientific">Streptomyces viridiviolaceus</name>
    <dbReference type="NCBI Taxonomy" id="68282"/>
    <lineage>
        <taxon>Bacteria</taxon>
        <taxon>Bacillati</taxon>
        <taxon>Actinomycetota</taxon>
        <taxon>Actinomycetes</taxon>
        <taxon>Kitasatosporales</taxon>
        <taxon>Streptomycetaceae</taxon>
        <taxon>Streptomyces</taxon>
    </lineage>
</organism>
<sequence length="125" mass="13849">MKELIRPSTKGPSAGAVTDRFVFTAASAVDPATMRRVPEAESLHDEVRVCLRRIEKTLAEAGLTLKDLTKVTCWVSEEKYRLEFAYAYRDLLAPGPYPSRALFVIGLPGDCRVQIDAIAARRKPA</sequence>